<evidence type="ECO:0000259" key="2">
    <source>
        <dbReference type="Pfam" id="PF09835"/>
    </source>
</evidence>
<keyword evidence="3" id="KW-0067">ATP-binding</keyword>
<evidence type="ECO:0000313" key="3">
    <source>
        <dbReference type="EMBL" id="OOZ42059.1"/>
    </source>
</evidence>
<dbReference type="PANTHER" id="PTHR40547:SF1">
    <property type="entry name" value="SLL0298 PROTEIN"/>
    <property type="match status" value="1"/>
</dbReference>
<feature type="transmembrane region" description="Helical" evidence="1">
    <location>
        <begin position="42"/>
        <end position="71"/>
    </location>
</feature>
<keyword evidence="1" id="KW-0472">Membrane</keyword>
<protein>
    <submittedName>
        <fullName evidence="3">ATP-binding protein</fullName>
    </submittedName>
</protein>
<dbReference type="OrthoDB" id="9786029at2"/>
<dbReference type="InterPro" id="IPR018639">
    <property type="entry name" value="DUF2062"/>
</dbReference>
<keyword evidence="1" id="KW-1133">Transmembrane helix</keyword>
<dbReference type="EMBL" id="MPRL01000003">
    <property type="protein sequence ID" value="OOZ42059.1"/>
    <property type="molecule type" value="Genomic_DNA"/>
</dbReference>
<dbReference type="RefSeq" id="WP_078482338.1">
    <property type="nucleotide sequence ID" value="NZ_MPRL01000003.1"/>
</dbReference>
<keyword evidence="4" id="KW-1185">Reference proteome</keyword>
<name>A0A1T2LAC6_9GAMM</name>
<dbReference type="Proteomes" id="UP000191110">
    <property type="component" value="Unassembled WGS sequence"/>
</dbReference>
<evidence type="ECO:0000313" key="4">
    <source>
        <dbReference type="Proteomes" id="UP000191110"/>
    </source>
</evidence>
<gene>
    <name evidence="3" type="ORF">BOW53_01635</name>
</gene>
<proteinExistence type="predicted"/>
<feature type="transmembrane region" description="Helical" evidence="1">
    <location>
        <begin position="132"/>
        <end position="155"/>
    </location>
</feature>
<organism evidence="3 4">
    <name type="scientific">Solemya pervernicosa gill symbiont</name>
    <dbReference type="NCBI Taxonomy" id="642797"/>
    <lineage>
        <taxon>Bacteria</taxon>
        <taxon>Pseudomonadati</taxon>
        <taxon>Pseudomonadota</taxon>
        <taxon>Gammaproteobacteria</taxon>
        <taxon>sulfur-oxidizing symbionts</taxon>
    </lineage>
</organism>
<keyword evidence="1" id="KW-0812">Transmembrane</keyword>
<sequence>MPRKLIKRYMPDHKKIREHKCLQFLGEHLHNPNLWHLNRRSVAGAFAVGIFCAFIPLPFQMIFAAVLAVLMGTNLPISVTLVWITNPITIPPMFYTTYKVGAWLLNIEPEHFDIELSVEWFMHEMSVIWEPLLLGSLLVGTICSLLVYFIVRGLWRLHIVRHYQRKRAKRHSKHLP</sequence>
<dbReference type="PANTHER" id="PTHR40547">
    <property type="entry name" value="SLL0298 PROTEIN"/>
    <property type="match status" value="1"/>
</dbReference>
<evidence type="ECO:0000256" key="1">
    <source>
        <dbReference type="SAM" id="Phobius"/>
    </source>
</evidence>
<feature type="domain" description="DUF2062" evidence="2">
    <location>
        <begin position="23"/>
        <end position="162"/>
    </location>
</feature>
<accession>A0A1T2LAC6</accession>
<reference evidence="3 4" key="1">
    <citation type="submission" date="2016-11" db="EMBL/GenBank/DDBJ databases">
        <title>Mixed transmission modes and dynamic genome evolution in an obligate animal-bacterial symbiosis.</title>
        <authorList>
            <person name="Russell S.L."/>
            <person name="Corbett-Detig R.B."/>
            <person name="Cavanaugh C.M."/>
        </authorList>
    </citation>
    <scope>NUCLEOTIDE SEQUENCE [LARGE SCALE GENOMIC DNA]</scope>
    <source>
        <strain evidence="3">Sveles-Q1</strain>
    </source>
</reference>
<dbReference type="AlphaFoldDB" id="A0A1T2LAC6"/>
<dbReference type="Pfam" id="PF09835">
    <property type="entry name" value="DUF2062"/>
    <property type="match status" value="1"/>
</dbReference>
<comment type="caution">
    <text evidence="3">The sequence shown here is derived from an EMBL/GenBank/DDBJ whole genome shotgun (WGS) entry which is preliminary data.</text>
</comment>
<dbReference type="GO" id="GO:0005524">
    <property type="term" value="F:ATP binding"/>
    <property type="evidence" value="ECO:0007669"/>
    <property type="project" value="UniProtKB-KW"/>
</dbReference>
<keyword evidence="3" id="KW-0547">Nucleotide-binding</keyword>